<dbReference type="GO" id="GO:0016020">
    <property type="term" value="C:membrane"/>
    <property type="evidence" value="ECO:0007669"/>
    <property type="project" value="UniProtKB-SubCell"/>
</dbReference>
<feature type="transmembrane region" description="Helical" evidence="8">
    <location>
        <begin position="57"/>
        <end position="77"/>
    </location>
</feature>
<gene>
    <name evidence="10" type="ORF">C6P46_001459</name>
</gene>
<dbReference type="InterPro" id="IPR005828">
    <property type="entry name" value="MFS_sugar_transport-like"/>
</dbReference>
<evidence type="ECO:0000256" key="5">
    <source>
        <dbReference type="ARBA" id="ARBA00022989"/>
    </source>
</evidence>
<keyword evidence="4 8" id="KW-0812">Transmembrane</keyword>
<comment type="catalytic activity">
    <reaction evidence="7">
        <text>myo-inositol(out) + H(+)(out) = myo-inositol(in) + H(+)(in)</text>
        <dbReference type="Rhea" id="RHEA:60364"/>
        <dbReference type="ChEBI" id="CHEBI:15378"/>
        <dbReference type="ChEBI" id="CHEBI:17268"/>
    </reaction>
</comment>
<comment type="similarity">
    <text evidence="2">Belongs to the major facilitator superfamily. Sugar transporter (TC 2.A.1.1) family.</text>
</comment>
<evidence type="ECO:0000256" key="8">
    <source>
        <dbReference type="SAM" id="Phobius"/>
    </source>
</evidence>
<evidence type="ECO:0000256" key="6">
    <source>
        <dbReference type="ARBA" id="ARBA00023136"/>
    </source>
</evidence>
<dbReference type="AlphaFoldDB" id="A0A9P6W730"/>
<feature type="transmembrane region" description="Helical" evidence="8">
    <location>
        <begin position="145"/>
        <end position="171"/>
    </location>
</feature>
<evidence type="ECO:0000256" key="2">
    <source>
        <dbReference type="ARBA" id="ARBA00010992"/>
    </source>
</evidence>
<protein>
    <recommendedName>
        <fullName evidence="9">Major facilitator superfamily (MFS) profile domain-containing protein</fullName>
    </recommendedName>
</protein>
<feature type="transmembrane region" description="Helical" evidence="8">
    <location>
        <begin position="305"/>
        <end position="325"/>
    </location>
</feature>
<feature type="domain" description="Major facilitator superfamily (MFS) profile" evidence="9">
    <location>
        <begin position="16"/>
        <end position="483"/>
    </location>
</feature>
<evidence type="ECO:0000256" key="1">
    <source>
        <dbReference type="ARBA" id="ARBA00004141"/>
    </source>
</evidence>
<dbReference type="InterPro" id="IPR020846">
    <property type="entry name" value="MFS_dom"/>
</dbReference>
<organism evidence="10 11">
    <name type="scientific">Rhodotorula mucilaginosa</name>
    <name type="common">Yeast</name>
    <name type="synonym">Rhodotorula rubra</name>
    <dbReference type="NCBI Taxonomy" id="5537"/>
    <lineage>
        <taxon>Eukaryota</taxon>
        <taxon>Fungi</taxon>
        <taxon>Dikarya</taxon>
        <taxon>Basidiomycota</taxon>
        <taxon>Pucciniomycotina</taxon>
        <taxon>Microbotryomycetes</taxon>
        <taxon>Sporidiobolales</taxon>
        <taxon>Sporidiobolaceae</taxon>
        <taxon>Rhodotorula</taxon>
    </lineage>
</organism>
<dbReference type="InterPro" id="IPR005829">
    <property type="entry name" value="Sugar_transporter_CS"/>
</dbReference>
<dbReference type="OrthoDB" id="2544694at2759"/>
<dbReference type="Proteomes" id="UP000777482">
    <property type="component" value="Unassembled WGS sequence"/>
</dbReference>
<evidence type="ECO:0000256" key="3">
    <source>
        <dbReference type="ARBA" id="ARBA00022448"/>
    </source>
</evidence>
<dbReference type="Gene3D" id="1.20.1250.20">
    <property type="entry name" value="MFS general substrate transporter like domains"/>
    <property type="match status" value="1"/>
</dbReference>
<dbReference type="Pfam" id="PF00083">
    <property type="entry name" value="Sugar_tr"/>
    <property type="match status" value="2"/>
</dbReference>
<evidence type="ECO:0000259" key="9">
    <source>
        <dbReference type="PROSITE" id="PS50850"/>
    </source>
</evidence>
<feature type="transmembrane region" description="Helical" evidence="8">
    <location>
        <begin position="89"/>
        <end position="107"/>
    </location>
</feature>
<comment type="caution">
    <text evidence="10">The sequence shown here is derived from an EMBL/GenBank/DDBJ whole genome shotgun (WGS) entry which is preliminary data.</text>
</comment>
<name>A0A9P6W730_RHOMI</name>
<dbReference type="PANTHER" id="PTHR48022">
    <property type="entry name" value="PLASTIDIC GLUCOSE TRANSPORTER 4"/>
    <property type="match status" value="1"/>
</dbReference>
<keyword evidence="11" id="KW-1185">Reference proteome</keyword>
<evidence type="ECO:0000256" key="7">
    <source>
        <dbReference type="ARBA" id="ARBA00049119"/>
    </source>
</evidence>
<feature type="transmembrane region" description="Helical" evidence="8">
    <location>
        <begin position="456"/>
        <end position="478"/>
    </location>
</feature>
<feature type="transmembrane region" description="Helical" evidence="8">
    <location>
        <begin position="177"/>
        <end position="198"/>
    </location>
</feature>
<dbReference type="EMBL" id="PUHQ01000014">
    <property type="protein sequence ID" value="KAG0664414.1"/>
    <property type="molecule type" value="Genomic_DNA"/>
</dbReference>
<dbReference type="GO" id="GO:0005351">
    <property type="term" value="F:carbohydrate:proton symporter activity"/>
    <property type="evidence" value="ECO:0007669"/>
    <property type="project" value="TreeGrafter"/>
</dbReference>
<proteinExistence type="inferred from homology"/>
<dbReference type="PROSITE" id="PS00217">
    <property type="entry name" value="SUGAR_TRANSPORT_2"/>
    <property type="match status" value="1"/>
</dbReference>
<dbReference type="InterPro" id="IPR036259">
    <property type="entry name" value="MFS_trans_sf"/>
</dbReference>
<reference evidence="10 11" key="1">
    <citation type="submission" date="2020-11" db="EMBL/GenBank/DDBJ databases">
        <title>Kefir isolates.</title>
        <authorList>
            <person name="Marcisauskas S."/>
            <person name="Kim Y."/>
            <person name="Blasche S."/>
        </authorList>
    </citation>
    <scope>NUCLEOTIDE SEQUENCE [LARGE SCALE GENOMIC DNA]</scope>
    <source>
        <strain evidence="10 11">KR</strain>
    </source>
</reference>
<evidence type="ECO:0000256" key="4">
    <source>
        <dbReference type="ARBA" id="ARBA00022692"/>
    </source>
</evidence>
<dbReference type="SUPFAM" id="SSF103473">
    <property type="entry name" value="MFS general substrate transporter"/>
    <property type="match status" value="1"/>
</dbReference>
<feature type="transmembrane region" description="Helical" evidence="8">
    <location>
        <begin position="364"/>
        <end position="385"/>
    </location>
</feature>
<dbReference type="PROSITE" id="PS50850">
    <property type="entry name" value="MFS"/>
    <property type="match status" value="1"/>
</dbReference>
<dbReference type="PROSITE" id="PS51257">
    <property type="entry name" value="PROKAR_LIPOPROTEIN"/>
    <property type="match status" value="1"/>
</dbReference>
<dbReference type="InterPro" id="IPR050360">
    <property type="entry name" value="MFS_Sugar_Transporters"/>
</dbReference>
<evidence type="ECO:0000313" key="10">
    <source>
        <dbReference type="EMBL" id="KAG0664414.1"/>
    </source>
</evidence>
<accession>A0A9P6W730</accession>
<keyword evidence="3" id="KW-0813">Transport</keyword>
<dbReference type="PRINTS" id="PR00171">
    <property type="entry name" value="SUGRTRNSPORT"/>
</dbReference>
<dbReference type="InterPro" id="IPR003663">
    <property type="entry name" value="Sugar/inositol_transpt"/>
</dbReference>
<dbReference type="PANTHER" id="PTHR48022:SF68">
    <property type="entry name" value="MAJOR FACILITATOR SUPERFAMILY (MFS) PROFILE DOMAIN-CONTAINING PROTEIN-RELATED"/>
    <property type="match status" value="1"/>
</dbReference>
<sequence length="566" mass="61957">MWRVPHLFFKDATGNRLIWLASTAAGCGYDQGVMGGLISLERFLEVSHCPFRADPEIAGITVAVYELGCLLGAIWTIAMGDRLGRKNTIMLGMIVMCVGAAIMSASFGLAEFIVGRVIAGVGNGMNTATIPSLQSELAPPRIRGALVLISGALVATGIAISYAIDLGFFFLDGSVSWRAPLAFQILFAIMVMIFLLMIPESPAWLVKHSERHPDFRREGRATLARIYETDEHSEHINGLVDAMDSAAAQVANSRFKDIFTHGPTQNFRRASLGFVAQILQQITGINLISYYSATLFEQIGLSPLLSRYLALANGVEYALAAFASIMFVDTLGRRKTMIWGSIGCGICMVILTGLVHASDNGQKAWGYAATVFLFVFNTSFAFGWLGKCMFTVSLYRSRWVLSFPHCPATGSGWLYPSEISTLAVRAQANGLSTCANWLGNFLVVEITPPAFAGIGAYTYLIFAVTNLCIITPILYFFFPETARRSLEEIDLIFAEAYNEQQEKGGNRLLGHYVGHSIRRPHISGRELETALQAQYALAREKMPVDLKAFSIEHVEEASTPCSKEEA</sequence>
<keyword evidence="5 8" id="KW-1133">Transmembrane helix</keyword>
<feature type="transmembrane region" description="Helical" evidence="8">
    <location>
        <begin position="337"/>
        <end position="358"/>
    </location>
</feature>
<comment type="subcellular location">
    <subcellularLocation>
        <location evidence="1">Membrane</location>
        <topology evidence="1">Multi-pass membrane protein</topology>
    </subcellularLocation>
</comment>
<evidence type="ECO:0000313" key="11">
    <source>
        <dbReference type="Proteomes" id="UP000777482"/>
    </source>
</evidence>
<keyword evidence="6 8" id="KW-0472">Membrane</keyword>